<organism evidence="1 2">
    <name type="scientific">Prunus dulcis</name>
    <name type="common">Almond</name>
    <name type="synonym">Amygdalus dulcis</name>
    <dbReference type="NCBI Taxonomy" id="3755"/>
    <lineage>
        <taxon>Eukaryota</taxon>
        <taxon>Viridiplantae</taxon>
        <taxon>Streptophyta</taxon>
        <taxon>Embryophyta</taxon>
        <taxon>Tracheophyta</taxon>
        <taxon>Spermatophyta</taxon>
        <taxon>Magnoliopsida</taxon>
        <taxon>eudicotyledons</taxon>
        <taxon>Gunneridae</taxon>
        <taxon>Pentapetalae</taxon>
        <taxon>rosids</taxon>
        <taxon>fabids</taxon>
        <taxon>Rosales</taxon>
        <taxon>Rosaceae</taxon>
        <taxon>Amygdaloideae</taxon>
        <taxon>Amygdaleae</taxon>
        <taxon>Prunus</taxon>
    </lineage>
</organism>
<comment type="caution">
    <text evidence="1">The sequence shown here is derived from an EMBL/GenBank/DDBJ whole genome shotgun (WGS) entry which is preliminary data.</text>
</comment>
<gene>
    <name evidence="1" type="ORF">L3X38_036144</name>
</gene>
<evidence type="ECO:0000313" key="1">
    <source>
        <dbReference type="EMBL" id="KAI5316437.1"/>
    </source>
</evidence>
<accession>A0AAD4V2M1</accession>
<dbReference type="Proteomes" id="UP001054821">
    <property type="component" value="Chromosome 7"/>
</dbReference>
<proteinExistence type="predicted"/>
<evidence type="ECO:0000313" key="2">
    <source>
        <dbReference type="Proteomes" id="UP001054821"/>
    </source>
</evidence>
<keyword evidence="2" id="KW-1185">Reference proteome</keyword>
<dbReference type="AlphaFoldDB" id="A0AAD4V2M1"/>
<name>A0AAD4V2M1_PRUDU</name>
<sequence>MNESEEEDDDDEDEDEDFFRTRLWWGWGSEWSLVTYQMMEELNAFTNGSLVCKCTDKGLKWRETRVLQSAIKINETEK</sequence>
<reference evidence="1 2" key="1">
    <citation type="journal article" date="2022" name="G3 (Bethesda)">
        <title>Whole-genome sequence and methylome profiling of the almond [Prunus dulcis (Mill.) D.A. Webb] cultivar 'Nonpareil'.</title>
        <authorList>
            <person name="D'Amico-Willman K.M."/>
            <person name="Ouma W.Z."/>
            <person name="Meulia T."/>
            <person name="Sideli G.M."/>
            <person name="Gradziel T.M."/>
            <person name="Fresnedo-Ramirez J."/>
        </authorList>
    </citation>
    <scope>NUCLEOTIDE SEQUENCE [LARGE SCALE GENOMIC DNA]</scope>
    <source>
        <strain evidence="1">Clone GOH B32 T37-40</strain>
    </source>
</reference>
<protein>
    <submittedName>
        <fullName evidence="1">Uncharacterized protein</fullName>
    </submittedName>
</protein>
<dbReference type="EMBL" id="JAJFAZ020000007">
    <property type="protein sequence ID" value="KAI5316437.1"/>
    <property type="molecule type" value="Genomic_DNA"/>
</dbReference>